<sequence>MYLDPPRFAAGLFLAHNLGLTRLPTRAAMFTRASSIRACWAFGVALRVVAARRILVHCARTVTRWMTDDSGPTVRVPRRPETNQRASSVRLNSLLAIRGLRWCQNQPLSLKSWLQRANRWQFIDPDQVVRIPRG</sequence>
<dbReference type="EMBL" id="CP027860">
    <property type="protein sequence ID" value="AVP96478.1"/>
    <property type="molecule type" value="Genomic_DNA"/>
</dbReference>
<keyword evidence="2" id="KW-1185">Reference proteome</keyword>
<dbReference type="KEGG" id="xba:C7S18_04380"/>
<evidence type="ECO:0000313" key="1">
    <source>
        <dbReference type="EMBL" id="AVP96478.1"/>
    </source>
</evidence>
<organism evidence="1 2">
    <name type="scientific">Ahniella affigens</name>
    <dbReference type="NCBI Taxonomy" id="2021234"/>
    <lineage>
        <taxon>Bacteria</taxon>
        <taxon>Pseudomonadati</taxon>
        <taxon>Pseudomonadota</taxon>
        <taxon>Gammaproteobacteria</taxon>
        <taxon>Lysobacterales</taxon>
        <taxon>Rhodanobacteraceae</taxon>
        <taxon>Ahniella</taxon>
    </lineage>
</organism>
<accession>A0A2P1PNQ7</accession>
<protein>
    <submittedName>
        <fullName evidence="1">Uncharacterized protein</fullName>
    </submittedName>
</protein>
<name>A0A2P1PNQ7_9GAMM</name>
<gene>
    <name evidence="1" type="ORF">C7S18_04380</name>
</gene>
<reference evidence="1 2" key="1">
    <citation type="submission" date="2018-03" db="EMBL/GenBank/DDBJ databases">
        <title>Ahniella affigens gen. nov., sp. nov., a gammaproteobacterium isolated from sandy soil near a stream.</title>
        <authorList>
            <person name="Ko Y."/>
            <person name="Kim J.-H."/>
        </authorList>
    </citation>
    <scope>NUCLEOTIDE SEQUENCE [LARGE SCALE GENOMIC DNA]</scope>
    <source>
        <strain evidence="1 2">D13</strain>
    </source>
</reference>
<dbReference type="Proteomes" id="UP000241074">
    <property type="component" value="Chromosome"/>
</dbReference>
<proteinExistence type="predicted"/>
<dbReference type="AlphaFoldDB" id="A0A2P1PNQ7"/>
<evidence type="ECO:0000313" key="2">
    <source>
        <dbReference type="Proteomes" id="UP000241074"/>
    </source>
</evidence>
<reference evidence="1 2" key="2">
    <citation type="submission" date="2018-03" db="EMBL/GenBank/DDBJ databases">
        <authorList>
            <person name="Keele B.F."/>
        </authorList>
    </citation>
    <scope>NUCLEOTIDE SEQUENCE [LARGE SCALE GENOMIC DNA]</scope>
    <source>
        <strain evidence="1 2">D13</strain>
    </source>
</reference>